<sequence>MEIVCRSVTGGNEECMGRMRASPGASSRYNRLERGHSRCFFQSLDVGYSFPNVARALVQVQQQMSDATSSQIRVDFVRRKCTLTPVFL</sequence>
<protein>
    <submittedName>
        <fullName evidence="1">Uncharacterized protein</fullName>
    </submittedName>
</protein>
<dbReference type="InParanoid" id="M4BRC4"/>
<dbReference type="AlphaFoldDB" id="M4BRC4"/>
<reference evidence="2" key="1">
    <citation type="journal article" date="2010" name="Science">
        <title>Signatures of adaptation to obligate biotrophy in the Hyaloperonospora arabidopsidis genome.</title>
        <authorList>
            <person name="Baxter L."/>
            <person name="Tripathy S."/>
            <person name="Ishaque N."/>
            <person name="Boot N."/>
            <person name="Cabral A."/>
            <person name="Kemen E."/>
            <person name="Thines M."/>
            <person name="Ah-Fong A."/>
            <person name="Anderson R."/>
            <person name="Badejoko W."/>
            <person name="Bittner-Eddy P."/>
            <person name="Boore J.L."/>
            <person name="Chibucos M.C."/>
            <person name="Coates M."/>
            <person name="Dehal P."/>
            <person name="Delehaunty K."/>
            <person name="Dong S."/>
            <person name="Downton P."/>
            <person name="Dumas B."/>
            <person name="Fabro G."/>
            <person name="Fronick C."/>
            <person name="Fuerstenberg S.I."/>
            <person name="Fulton L."/>
            <person name="Gaulin E."/>
            <person name="Govers F."/>
            <person name="Hughes L."/>
            <person name="Humphray S."/>
            <person name="Jiang R.H."/>
            <person name="Judelson H."/>
            <person name="Kamoun S."/>
            <person name="Kyung K."/>
            <person name="Meijer H."/>
            <person name="Minx P."/>
            <person name="Morris P."/>
            <person name="Nelson J."/>
            <person name="Phuntumart V."/>
            <person name="Qutob D."/>
            <person name="Rehmany A."/>
            <person name="Rougon-Cardoso A."/>
            <person name="Ryden P."/>
            <person name="Torto-Alalibo T."/>
            <person name="Studholme D."/>
            <person name="Wang Y."/>
            <person name="Win J."/>
            <person name="Wood J."/>
            <person name="Clifton S.W."/>
            <person name="Rogers J."/>
            <person name="Van den Ackerveken G."/>
            <person name="Jones J.D."/>
            <person name="McDowell J.M."/>
            <person name="Beynon J."/>
            <person name="Tyler B.M."/>
        </authorList>
    </citation>
    <scope>NUCLEOTIDE SEQUENCE [LARGE SCALE GENOMIC DNA]</scope>
    <source>
        <strain evidence="2">Emoy2</strain>
    </source>
</reference>
<reference evidence="1" key="2">
    <citation type="submission" date="2015-06" db="UniProtKB">
        <authorList>
            <consortium name="EnsemblProtists"/>
        </authorList>
    </citation>
    <scope>IDENTIFICATION</scope>
    <source>
        <strain evidence="1">Emoy2</strain>
    </source>
</reference>
<evidence type="ECO:0000313" key="2">
    <source>
        <dbReference type="Proteomes" id="UP000011713"/>
    </source>
</evidence>
<organism evidence="1 2">
    <name type="scientific">Hyaloperonospora arabidopsidis (strain Emoy2)</name>
    <name type="common">Downy mildew agent</name>
    <name type="synonym">Peronospora arabidopsidis</name>
    <dbReference type="NCBI Taxonomy" id="559515"/>
    <lineage>
        <taxon>Eukaryota</taxon>
        <taxon>Sar</taxon>
        <taxon>Stramenopiles</taxon>
        <taxon>Oomycota</taxon>
        <taxon>Peronosporomycetes</taxon>
        <taxon>Peronosporales</taxon>
        <taxon>Peronosporaceae</taxon>
        <taxon>Hyaloperonospora</taxon>
    </lineage>
</organism>
<proteinExistence type="predicted"/>
<evidence type="ECO:0000313" key="1">
    <source>
        <dbReference type="EnsemblProtists" id="HpaP808963"/>
    </source>
</evidence>
<keyword evidence="2" id="KW-1185">Reference proteome</keyword>
<dbReference type="Proteomes" id="UP000011713">
    <property type="component" value="Unassembled WGS sequence"/>
</dbReference>
<dbReference type="HOGENOM" id="CLU_2473773_0_0_1"/>
<dbReference type="VEuPathDB" id="FungiDB:HpaG808963"/>
<accession>M4BRC4</accession>
<dbReference type="EnsemblProtists" id="HpaT808963">
    <property type="protein sequence ID" value="HpaP808963"/>
    <property type="gene ID" value="HpaG808963"/>
</dbReference>
<dbReference type="EMBL" id="JH598628">
    <property type="status" value="NOT_ANNOTATED_CDS"/>
    <property type="molecule type" value="Genomic_DNA"/>
</dbReference>
<name>M4BRC4_HYAAE</name>